<feature type="transmembrane region" description="Helical" evidence="3">
    <location>
        <begin position="120"/>
        <end position="139"/>
    </location>
</feature>
<comment type="caution">
    <text evidence="5">The sequence shown here is derived from an EMBL/GenBank/DDBJ whole genome shotgun (WGS) entry which is preliminary data.</text>
</comment>
<reference evidence="5 6" key="1">
    <citation type="journal article" date="2015" name="Genome Announc.">
        <title>Draft Genome Sequence of Burkholderia sp. Strain PML1(12), an Ectomycorrhizosphere-Inhabiting Bacterium with Effective Mineral-Weathering Ability.</title>
        <authorList>
            <person name="Uroz S."/>
            <person name="Oger P."/>
        </authorList>
    </citation>
    <scope>NUCLEOTIDE SEQUENCE [LARGE SCALE GENOMIC DNA]</scope>
    <source>
        <strain evidence="6">PML1(12)</strain>
    </source>
</reference>
<name>A0A0J1CVH9_9BURK</name>
<dbReference type="PANTHER" id="PTHR45138">
    <property type="entry name" value="REGULATORY COMPONENTS OF SENSORY TRANSDUCTION SYSTEM"/>
    <property type="match status" value="1"/>
</dbReference>
<dbReference type="InterPro" id="IPR029787">
    <property type="entry name" value="Nucleotide_cyclase"/>
</dbReference>
<dbReference type="OrthoDB" id="9813903at2"/>
<evidence type="ECO:0000256" key="3">
    <source>
        <dbReference type="SAM" id="Phobius"/>
    </source>
</evidence>
<dbReference type="EMBL" id="AEJF01000127">
    <property type="protein sequence ID" value="KLU24341.1"/>
    <property type="molecule type" value="Genomic_DNA"/>
</dbReference>
<feature type="transmembrane region" description="Helical" evidence="3">
    <location>
        <begin position="12"/>
        <end position="32"/>
    </location>
</feature>
<dbReference type="EC" id="2.7.7.65" evidence="1"/>
<dbReference type="SUPFAM" id="SSF55073">
    <property type="entry name" value="Nucleotide cyclase"/>
    <property type="match status" value="1"/>
</dbReference>
<dbReference type="Proteomes" id="UP000035963">
    <property type="component" value="Unassembled WGS sequence"/>
</dbReference>
<sequence>MPAQITLNQLVQLIIPGITAVFSLGFACAWLYDRRLRYLRFLAASFVAFALGSAVQICHLPDEWRLNALISATFYVLSIQLLAEGVLRRAGLHLRLATHASMFALVLGGMYYFSFVTSNLLVRVYILNLSAGLLMVFTAVRFRKRCNGRTVNHVLLWVLLIFGASFFIRTPLTTIQPLPHSAAPFARTIFWVLLQLSLALMGAVLGLVLLAAAMSDVIDRLTLERDLDSLTETLNRRAFERMAGRRVADKRSYPLALIAFDIDNFKSINDRYGHAAGDAVLRQFAAILRAAVREKDVVARIGGEEFVLLLPGADDKFAYQIAERLRTVLESSRFNEIEATLCVTTSAGVARYRPGEAVGELLARADHLLYAAKRAGRNRVVTEPLGQTWDAPELDIV</sequence>
<dbReference type="Gene3D" id="3.30.70.270">
    <property type="match status" value="1"/>
</dbReference>
<accession>A0A0J1CVH9</accession>
<feature type="transmembrane region" description="Helical" evidence="3">
    <location>
        <begin position="188"/>
        <end position="213"/>
    </location>
</feature>
<dbReference type="Pfam" id="PF00990">
    <property type="entry name" value="GGDEF"/>
    <property type="match status" value="1"/>
</dbReference>
<dbReference type="SMART" id="SM00267">
    <property type="entry name" value="GGDEF"/>
    <property type="match status" value="1"/>
</dbReference>
<dbReference type="PROSITE" id="PS50887">
    <property type="entry name" value="GGDEF"/>
    <property type="match status" value="1"/>
</dbReference>
<dbReference type="NCBIfam" id="TIGR00254">
    <property type="entry name" value="GGDEF"/>
    <property type="match status" value="1"/>
</dbReference>
<dbReference type="CDD" id="cd01949">
    <property type="entry name" value="GGDEF"/>
    <property type="match status" value="1"/>
</dbReference>
<evidence type="ECO:0000313" key="5">
    <source>
        <dbReference type="EMBL" id="KLU24341.1"/>
    </source>
</evidence>
<comment type="catalytic activity">
    <reaction evidence="2">
        <text>2 GTP = 3',3'-c-di-GMP + 2 diphosphate</text>
        <dbReference type="Rhea" id="RHEA:24898"/>
        <dbReference type="ChEBI" id="CHEBI:33019"/>
        <dbReference type="ChEBI" id="CHEBI:37565"/>
        <dbReference type="ChEBI" id="CHEBI:58805"/>
        <dbReference type="EC" id="2.7.7.65"/>
    </reaction>
</comment>
<dbReference type="GO" id="GO:0052621">
    <property type="term" value="F:diguanylate cyclase activity"/>
    <property type="evidence" value="ECO:0007669"/>
    <property type="project" value="UniProtKB-EC"/>
</dbReference>
<feature type="transmembrane region" description="Helical" evidence="3">
    <location>
        <begin position="39"/>
        <end position="57"/>
    </location>
</feature>
<keyword evidence="3" id="KW-1133">Transmembrane helix</keyword>
<dbReference type="FunFam" id="3.30.70.270:FF:000001">
    <property type="entry name" value="Diguanylate cyclase domain protein"/>
    <property type="match status" value="1"/>
</dbReference>
<dbReference type="PANTHER" id="PTHR45138:SF9">
    <property type="entry name" value="DIGUANYLATE CYCLASE DGCM-RELATED"/>
    <property type="match status" value="1"/>
</dbReference>
<feature type="transmembrane region" description="Helical" evidence="3">
    <location>
        <begin position="94"/>
        <end position="114"/>
    </location>
</feature>
<keyword evidence="6" id="KW-1185">Reference proteome</keyword>
<dbReference type="PATRIC" id="fig|908627.4.peg.4611"/>
<evidence type="ECO:0000313" key="6">
    <source>
        <dbReference type="Proteomes" id="UP000035963"/>
    </source>
</evidence>
<feature type="transmembrane region" description="Helical" evidence="3">
    <location>
        <begin position="69"/>
        <end position="87"/>
    </location>
</feature>
<dbReference type="RefSeq" id="WP_047848544.1">
    <property type="nucleotide sequence ID" value="NZ_AEJF01000127.1"/>
</dbReference>
<protein>
    <recommendedName>
        <fullName evidence="1">diguanylate cyclase</fullName>
        <ecNumber evidence="1">2.7.7.65</ecNumber>
    </recommendedName>
</protein>
<proteinExistence type="predicted"/>
<dbReference type="InterPro" id="IPR050469">
    <property type="entry name" value="Diguanylate_Cyclase"/>
</dbReference>
<dbReference type="AlphaFoldDB" id="A0A0J1CVH9"/>
<feature type="transmembrane region" description="Helical" evidence="3">
    <location>
        <begin position="151"/>
        <end position="168"/>
    </location>
</feature>
<dbReference type="InterPro" id="IPR043128">
    <property type="entry name" value="Rev_trsase/Diguanyl_cyclase"/>
</dbReference>
<evidence type="ECO:0000259" key="4">
    <source>
        <dbReference type="PROSITE" id="PS50887"/>
    </source>
</evidence>
<feature type="domain" description="GGDEF" evidence="4">
    <location>
        <begin position="253"/>
        <end position="385"/>
    </location>
</feature>
<dbReference type="InterPro" id="IPR000160">
    <property type="entry name" value="GGDEF_dom"/>
</dbReference>
<gene>
    <name evidence="5" type="ORF">EOS_20590</name>
</gene>
<evidence type="ECO:0000256" key="2">
    <source>
        <dbReference type="ARBA" id="ARBA00034247"/>
    </source>
</evidence>
<keyword evidence="3" id="KW-0472">Membrane</keyword>
<evidence type="ECO:0000256" key="1">
    <source>
        <dbReference type="ARBA" id="ARBA00012528"/>
    </source>
</evidence>
<keyword evidence="3" id="KW-0812">Transmembrane</keyword>
<organism evidence="5 6">
    <name type="scientific">Caballeronia mineralivorans PML1(12)</name>
    <dbReference type="NCBI Taxonomy" id="908627"/>
    <lineage>
        <taxon>Bacteria</taxon>
        <taxon>Pseudomonadati</taxon>
        <taxon>Pseudomonadota</taxon>
        <taxon>Betaproteobacteria</taxon>
        <taxon>Burkholderiales</taxon>
        <taxon>Burkholderiaceae</taxon>
        <taxon>Caballeronia</taxon>
    </lineage>
</organism>